<proteinExistence type="predicted"/>
<accession>A0A926QHX4</accession>
<organism evidence="2 3">
    <name type="scientific">Paenibacillus sedimenti</name>
    <dbReference type="NCBI Taxonomy" id="2770274"/>
    <lineage>
        <taxon>Bacteria</taxon>
        <taxon>Bacillati</taxon>
        <taxon>Bacillota</taxon>
        <taxon>Bacilli</taxon>
        <taxon>Bacillales</taxon>
        <taxon>Paenibacillaceae</taxon>
        <taxon>Paenibacillus</taxon>
    </lineage>
</organism>
<dbReference type="AlphaFoldDB" id="A0A926QHX4"/>
<name>A0A926QHX4_9BACL</name>
<dbReference type="RefSeq" id="WP_188173723.1">
    <property type="nucleotide sequence ID" value="NZ_JACVVD010000002.1"/>
</dbReference>
<reference evidence="2" key="1">
    <citation type="submission" date="2020-09" db="EMBL/GenBank/DDBJ databases">
        <title>Draft Genome Sequence of Paenibacillus sp. WST5.</title>
        <authorList>
            <person name="Bao Z."/>
        </authorList>
    </citation>
    <scope>NUCLEOTIDE SEQUENCE</scope>
    <source>
        <strain evidence="2">WST5</strain>
    </source>
</reference>
<protein>
    <submittedName>
        <fullName evidence="2">Glycosyltransferase</fullName>
    </submittedName>
</protein>
<evidence type="ECO:0000313" key="3">
    <source>
        <dbReference type="Proteomes" id="UP000650466"/>
    </source>
</evidence>
<dbReference type="Pfam" id="PF13524">
    <property type="entry name" value="Glyco_trans_1_2"/>
    <property type="match status" value="1"/>
</dbReference>
<keyword evidence="3" id="KW-1185">Reference proteome</keyword>
<evidence type="ECO:0000259" key="1">
    <source>
        <dbReference type="Pfam" id="PF13524"/>
    </source>
</evidence>
<dbReference type="EMBL" id="JACVVD010000002">
    <property type="protein sequence ID" value="MBD0379945.1"/>
    <property type="molecule type" value="Genomic_DNA"/>
</dbReference>
<feature type="domain" description="Spore protein YkvP/CgeB glycosyl transferase-like" evidence="1">
    <location>
        <begin position="180"/>
        <end position="301"/>
    </location>
</feature>
<evidence type="ECO:0000313" key="2">
    <source>
        <dbReference type="EMBL" id="MBD0379945.1"/>
    </source>
</evidence>
<comment type="caution">
    <text evidence="2">The sequence shown here is derived from an EMBL/GenBank/DDBJ whole genome shotgun (WGS) entry which is preliminary data.</text>
</comment>
<sequence length="309" mass="36798">MKIIYFTTDRTMSYQRAAEFFKQKLAKLPDIRVQYVNEGGPISKILAKANFAPDFIYIDNLERFILNHGPITGLSKINIPKGLSFMDLHRNKELLLSFVKKNKIDLVFAHYRNAFLRDYPQLADRFRWLPHHVYTPVFKDYGYKKTIDYLLMGAINKNVYPLRFKIYKQMKYVKGFVYHSHPGYRNFTKQEEQKIFIADGFAKEINRAKIFFTDHLIYNYPIAKYFEVLACNTLLLANGSKELRDLGFIDGVTYVEINKDNFIRKAQYYLKHEEERKEIARRGYQMVRSQHSTEIRAQQFADELKRYLK</sequence>
<dbReference type="Proteomes" id="UP000650466">
    <property type="component" value="Unassembled WGS sequence"/>
</dbReference>
<gene>
    <name evidence="2" type="ORF">ICC18_07460</name>
</gene>
<dbReference type="InterPro" id="IPR055259">
    <property type="entry name" value="YkvP/CgeB_Glyco_trans-like"/>
</dbReference>